<proteinExistence type="predicted"/>
<dbReference type="SUPFAM" id="SSF102588">
    <property type="entry name" value="LmbE-like"/>
    <property type="match status" value="1"/>
</dbReference>
<accession>A0A1G6JUC5</accession>
<dbReference type="Pfam" id="PF02585">
    <property type="entry name" value="PIG-L"/>
    <property type="match status" value="1"/>
</dbReference>
<dbReference type="EMBL" id="FMZZ01000001">
    <property type="protein sequence ID" value="SDC22352.1"/>
    <property type="molecule type" value="Genomic_DNA"/>
</dbReference>
<dbReference type="PANTHER" id="PTHR12993">
    <property type="entry name" value="N-ACETYLGLUCOSAMINYL-PHOSPHATIDYLINOSITOL DE-N-ACETYLASE-RELATED"/>
    <property type="match status" value="1"/>
</dbReference>
<dbReference type="Proteomes" id="UP000199501">
    <property type="component" value="Unassembled WGS sequence"/>
</dbReference>
<keyword evidence="3" id="KW-1185">Reference proteome</keyword>
<dbReference type="InterPro" id="IPR003737">
    <property type="entry name" value="GlcNAc_PI_deacetylase-related"/>
</dbReference>
<gene>
    <name evidence="2" type="ORF">SAMN05216174_101564</name>
</gene>
<dbReference type="STRING" id="1271860.SAMN05216174_101564"/>
<name>A0A1G6JUC5_9PSEU</name>
<reference evidence="3" key="1">
    <citation type="submission" date="2016-10" db="EMBL/GenBank/DDBJ databases">
        <authorList>
            <person name="Varghese N."/>
            <person name="Submissions S."/>
        </authorList>
    </citation>
    <scope>NUCLEOTIDE SEQUENCE [LARGE SCALE GENOMIC DNA]</scope>
    <source>
        <strain evidence="3">IBRC-M 10403</strain>
    </source>
</reference>
<organism evidence="2 3">
    <name type="scientific">Actinokineospora iranica</name>
    <dbReference type="NCBI Taxonomy" id="1271860"/>
    <lineage>
        <taxon>Bacteria</taxon>
        <taxon>Bacillati</taxon>
        <taxon>Actinomycetota</taxon>
        <taxon>Actinomycetes</taxon>
        <taxon>Pseudonocardiales</taxon>
        <taxon>Pseudonocardiaceae</taxon>
        <taxon>Actinokineospora</taxon>
    </lineage>
</organism>
<evidence type="ECO:0000313" key="3">
    <source>
        <dbReference type="Proteomes" id="UP000199501"/>
    </source>
</evidence>
<dbReference type="GO" id="GO:0016811">
    <property type="term" value="F:hydrolase activity, acting on carbon-nitrogen (but not peptide) bonds, in linear amides"/>
    <property type="evidence" value="ECO:0007669"/>
    <property type="project" value="TreeGrafter"/>
</dbReference>
<dbReference type="RefSeq" id="WP_091447853.1">
    <property type="nucleotide sequence ID" value="NZ_FMZZ01000001.1"/>
</dbReference>
<evidence type="ECO:0000313" key="2">
    <source>
        <dbReference type="EMBL" id="SDC22352.1"/>
    </source>
</evidence>
<dbReference type="InterPro" id="IPR024078">
    <property type="entry name" value="LmbE-like_dom_sf"/>
</dbReference>
<evidence type="ECO:0000256" key="1">
    <source>
        <dbReference type="ARBA" id="ARBA00022833"/>
    </source>
</evidence>
<sequence length="237" mass="25974">MNVLAVGAHPDDVEILCAGTLARYRRTGHAVGICVLTNGDLGAPDGEKVEIAAVRAREARRSADVLDARLFLLGEPDGFLFDSPETRIAFAEVLRAFRPDILFIPDPHDYHPDHRAASAIALNSLQLAASPLQRTESAAIESLPAVFYMDTLALVGATPRRWVDISETLDTKLDMLRAHRSQNDWLRCTDGTDYLDYVVKQARLRGLQCGTAAAEAFRVPEYFPINHAASTLPELPA</sequence>
<dbReference type="PANTHER" id="PTHR12993:SF30">
    <property type="entry name" value="N-ACETYL-ALPHA-D-GLUCOSAMINYL L-MALATE DEACETYLASE 1"/>
    <property type="match status" value="1"/>
</dbReference>
<keyword evidence="1" id="KW-0862">Zinc</keyword>
<protein>
    <submittedName>
        <fullName evidence="2">N-acetylglucosaminyl deacetylase, LmbE family</fullName>
    </submittedName>
</protein>
<dbReference type="Gene3D" id="3.40.50.10320">
    <property type="entry name" value="LmbE-like"/>
    <property type="match status" value="1"/>
</dbReference>
<dbReference type="AlphaFoldDB" id="A0A1G6JUC5"/>
<dbReference type="GO" id="GO:0016137">
    <property type="term" value="P:glycoside metabolic process"/>
    <property type="evidence" value="ECO:0007669"/>
    <property type="project" value="UniProtKB-ARBA"/>
</dbReference>